<dbReference type="EMBL" id="SVBY01000084">
    <property type="protein sequence ID" value="MBE6093436.1"/>
    <property type="molecule type" value="Genomic_DNA"/>
</dbReference>
<evidence type="ECO:0000256" key="4">
    <source>
        <dbReference type="ARBA" id="ARBA00022989"/>
    </source>
</evidence>
<evidence type="ECO:0000256" key="1">
    <source>
        <dbReference type="ARBA" id="ARBA00004141"/>
    </source>
</evidence>
<reference evidence="7" key="1">
    <citation type="submission" date="2019-04" db="EMBL/GenBank/DDBJ databases">
        <title>Evolution of Biomass-Degrading Anaerobic Consortia Revealed by Metagenomics.</title>
        <authorList>
            <person name="Peng X."/>
        </authorList>
    </citation>
    <scope>NUCLEOTIDE SEQUENCE</scope>
    <source>
        <strain evidence="7">SIG240</strain>
    </source>
</reference>
<evidence type="ECO:0000256" key="6">
    <source>
        <dbReference type="SAM" id="Phobius"/>
    </source>
</evidence>
<feature type="transmembrane region" description="Helical" evidence="6">
    <location>
        <begin position="175"/>
        <end position="194"/>
    </location>
</feature>
<feature type="transmembrane region" description="Helical" evidence="6">
    <location>
        <begin position="85"/>
        <end position="103"/>
    </location>
</feature>
<feature type="transmembrane region" description="Helical" evidence="6">
    <location>
        <begin position="287"/>
        <end position="305"/>
    </location>
</feature>
<feature type="transmembrane region" description="Helical" evidence="6">
    <location>
        <begin position="144"/>
        <end position="163"/>
    </location>
</feature>
<evidence type="ECO:0000313" key="8">
    <source>
        <dbReference type="Proteomes" id="UP000761380"/>
    </source>
</evidence>
<keyword evidence="3 6" id="KW-0812">Transmembrane</keyword>
<dbReference type="InterPro" id="IPR001248">
    <property type="entry name" value="Pur-cyt_permease"/>
</dbReference>
<comment type="similarity">
    <text evidence="2">Belongs to the purine-cytosine permease (2.A.39) family.</text>
</comment>
<feature type="transmembrane region" description="Helical" evidence="6">
    <location>
        <begin position="246"/>
        <end position="266"/>
    </location>
</feature>
<comment type="subcellular location">
    <subcellularLocation>
        <location evidence="1">Membrane</location>
        <topology evidence="1">Multi-pass membrane protein</topology>
    </subcellularLocation>
</comment>
<dbReference type="PANTHER" id="PTHR30569:SF0">
    <property type="entry name" value="CYTOSINE PERMEASE"/>
    <property type="match status" value="1"/>
</dbReference>
<protein>
    <submittedName>
        <fullName evidence="7">Hydroxymethylpyrimidine transporter CytX</fullName>
    </submittedName>
</protein>
<dbReference type="InterPro" id="IPR012732">
    <property type="entry name" value="Thia_CytX"/>
</dbReference>
<name>A0A927WRZ9_SELRU</name>
<keyword evidence="5 6" id="KW-0472">Membrane</keyword>
<feature type="transmembrane region" description="Helical" evidence="6">
    <location>
        <begin position="366"/>
        <end position="386"/>
    </location>
</feature>
<dbReference type="GO" id="GO:0015209">
    <property type="term" value="F:cytosine transmembrane transporter activity"/>
    <property type="evidence" value="ECO:0007669"/>
    <property type="project" value="InterPro"/>
</dbReference>
<feature type="transmembrane region" description="Helical" evidence="6">
    <location>
        <begin position="42"/>
        <end position="64"/>
    </location>
</feature>
<comment type="caution">
    <text evidence="7">The sequence shown here is derived from an EMBL/GenBank/DDBJ whole genome shotgun (WGS) entry which is preliminary data.</text>
</comment>
<dbReference type="InterPro" id="IPR030191">
    <property type="entry name" value="CodB"/>
</dbReference>
<keyword evidence="4 6" id="KW-1133">Transmembrane helix</keyword>
<dbReference type="Gene3D" id="1.10.4160.10">
    <property type="entry name" value="Hydantoin permease"/>
    <property type="match status" value="1"/>
</dbReference>
<gene>
    <name evidence="7" type="primary">cytX</name>
    <name evidence="7" type="ORF">E7201_09775</name>
</gene>
<dbReference type="AlphaFoldDB" id="A0A927WRZ9"/>
<evidence type="ECO:0000313" key="7">
    <source>
        <dbReference type="EMBL" id="MBE6093436.1"/>
    </source>
</evidence>
<evidence type="ECO:0000256" key="5">
    <source>
        <dbReference type="ARBA" id="ARBA00023136"/>
    </source>
</evidence>
<accession>A0A927WRZ9</accession>
<dbReference type="NCBIfam" id="TIGR02358">
    <property type="entry name" value="thia_cytX"/>
    <property type="match status" value="1"/>
</dbReference>
<evidence type="ECO:0000256" key="2">
    <source>
        <dbReference type="ARBA" id="ARBA00008974"/>
    </source>
</evidence>
<feature type="transmembrane region" description="Helical" evidence="6">
    <location>
        <begin position="343"/>
        <end position="360"/>
    </location>
</feature>
<dbReference type="Proteomes" id="UP000761380">
    <property type="component" value="Unassembled WGS sequence"/>
</dbReference>
<dbReference type="Pfam" id="PF02133">
    <property type="entry name" value="Transp_cyt_pur"/>
    <property type="match status" value="1"/>
</dbReference>
<dbReference type="PANTHER" id="PTHR30569">
    <property type="entry name" value="CYTOSINE TRANSPORTER CODB"/>
    <property type="match status" value="1"/>
</dbReference>
<evidence type="ECO:0000256" key="3">
    <source>
        <dbReference type="ARBA" id="ARBA00022692"/>
    </source>
</evidence>
<feature type="transmembrane region" description="Helical" evidence="6">
    <location>
        <begin position="109"/>
        <end position="132"/>
    </location>
</feature>
<feature type="transmembrane region" description="Helical" evidence="6">
    <location>
        <begin position="311"/>
        <end position="331"/>
    </location>
</feature>
<sequence>MTASTKGTSLWENGLIWFGAALSIAEMQTGTYFAPLGFQQGLIAILLGHVIGCALLFGAGIIGGKTGKSAMETVKMSFGEQGGRLFALLNIVQLLGWTGIMIYEGGLAASTLFGTGQTLWCLLLGLLIMLWIALGRKNLGRLNVFAMGALLLLTVLLSTGLYSGNTAAALPGEPLSFALALELSIAMPLSWLPLISDYTRRAAEPIKATAVSTVIYGLVSCWMYIIGLGAALTFGESDIAQVMAKSGLGIAGLVIILLSTVTTTFLDAYSAGVSSKSAASRLNEKSVALLVTILGTAGAISLPLLDFTEFLYFIGSVFAPMIAIQLADYFITGRHYEQTSFSRHNLFLWLVGFLLYRLLMQADLPIGSTLPAMLMTMTLCAAVNALRPQHKPIEAEVH</sequence>
<dbReference type="GO" id="GO:0005886">
    <property type="term" value="C:plasma membrane"/>
    <property type="evidence" value="ECO:0007669"/>
    <property type="project" value="TreeGrafter"/>
</dbReference>
<proteinExistence type="inferred from homology"/>
<organism evidence="7 8">
    <name type="scientific">Selenomonas ruminantium</name>
    <dbReference type="NCBI Taxonomy" id="971"/>
    <lineage>
        <taxon>Bacteria</taxon>
        <taxon>Bacillati</taxon>
        <taxon>Bacillota</taxon>
        <taxon>Negativicutes</taxon>
        <taxon>Selenomonadales</taxon>
        <taxon>Selenomonadaceae</taxon>
        <taxon>Selenomonas</taxon>
    </lineage>
</organism>
<feature type="transmembrane region" description="Helical" evidence="6">
    <location>
        <begin position="214"/>
        <end position="234"/>
    </location>
</feature>